<evidence type="ECO:0000256" key="10">
    <source>
        <dbReference type="ARBA" id="ARBA00023288"/>
    </source>
</evidence>
<evidence type="ECO:0000256" key="5">
    <source>
        <dbReference type="ARBA" id="ARBA00022741"/>
    </source>
</evidence>
<sequence length="207" mass="23849">MGLLSLLQKLKRSDDEARILVLGLDNSGKTSILKRLSNESIKEVMPTQGFNVKTLVQNSFKLNVWDIGERCWPWLQGELRLFGLLHFTFLLDIGGQKAIRPYWRNYFDRTDALIYVIDSSDKRRMKETGAELDQLLSEEKLKGVPLMVFANKQDLLNALSLEEIRGTLRLKNISERKWTIQSCSSKTGEGIEEGFHWVMANMRQKCP</sequence>
<evidence type="ECO:0000256" key="7">
    <source>
        <dbReference type="ARBA" id="ARBA00022927"/>
    </source>
</evidence>
<evidence type="ECO:0000256" key="11">
    <source>
        <dbReference type="PIRSR" id="PIRSR606689-1"/>
    </source>
</evidence>
<dbReference type="PANTHER" id="PTHR45697">
    <property type="entry name" value="ADP-RIBOSYLATION FACTOR-LIKE PROTEIN 2-RELATED"/>
    <property type="match status" value="1"/>
</dbReference>
<dbReference type="SMART" id="SM00178">
    <property type="entry name" value="SAR"/>
    <property type="match status" value="1"/>
</dbReference>
<keyword evidence="4" id="KW-0519">Myristate</keyword>
<keyword evidence="7" id="KW-0653">Protein transport</keyword>
<dbReference type="InterPro" id="IPR027417">
    <property type="entry name" value="P-loop_NTPase"/>
</dbReference>
<evidence type="ECO:0000256" key="1">
    <source>
        <dbReference type="ARBA" id="ARBA00004555"/>
    </source>
</evidence>
<evidence type="ECO:0000256" key="9">
    <source>
        <dbReference type="ARBA" id="ARBA00023134"/>
    </source>
</evidence>
<comment type="caution">
    <text evidence="13">The sequence shown here is derived from an EMBL/GenBank/DDBJ whole genome shotgun (WGS) entry which is preliminary data.</text>
</comment>
<dbReference type="PROSITE" id="PS51417">
    <property type="entry name" value="ARF"/>
    <property type="match status" value="1"/>
</dbReference>
<dbReference type="SUPFAM" id="SSF52540">
    <property type="entry name" value="P-loop containing nucleoside triphosphate hydrolases"/>
    <property type="match status" value="1"/>
</dbReference>
<dbReference type="AlphaFoldDB" id="A0ABD3NLM9"/>
<dbReference type="InterPro" id="IPR006689">
    <property type="entry name" value="Small_GTPase_ARF/SAR"/>
</dbReference>
<evidence type="ECO:0000256" key="6">
    <source>
        <dbReference type="ARBA" id="ARBA00022892"/>
    </source>
</evidence>
<keyword evidence="8" id="KW-0333">Golgi apparatus</keyword>
<reference evidence="13 14" key="1">
    <citation type="submission" date="2024-10" db="EMBL/GenBank/DDBJ databases">
        <title>Updated reference genomes for cyclostephanoid diatoms.</title>
        <authorList>
            <person name="Roberts W.R."/>
            <person name="Alverson A.J."/>
        </authorList>
    </citation>
    <scope>NUCLEOTIDE SEQUENCE [LARGE SCALE GENOMIC DNA]</scope>
    <source>
        <strain evidence="13 14">AJA276-08</strain>
    </source>
</reference>
<keyword evidence="10" id="KW-0449">Lipoprotein</keyword>
<dbReference type="GO" id="GO:0005525">
    <property type="term" value="F:GTP binding"/>
    <property type="evidence" value="ECO:0007669"/>
    <property type="project" value="UniProtKB-KW"/>
</dbReference>
<comment type="similarity">
    <text evidence="2">Belongs to the small GTPase superfamily. Arf family.</text>
</comment>
<feature type="binding site" evidence="11">
    <location>
        <begin position="23"/>
        <end position="30"/>
    </location>
    <ligand>
        <name>GTP</name>
        <dbReference type="ChEBI" id="CHEBI:37565"/>
    </ligand>
</feature>
<keyword evidence="6" id="KW-0931">ER-Golgi transport</keyword>
<evidence type="ECO:0000256" key="12">
    <source>
        <dbReference type="PIRSR" id="PIRSR606689-2"/>
    </source>
</evidence>
<dbReference type="FunFam" id="3.40.50.300:FF:003500">
    <property type="entry name" value="ADP-ribosylation factor 1"/>
    <property type="match status" value="1"/>
</dbReference>
<feature type="binding site" evidence="11">
    <location>
        <position position="95"/>
    </location>
    <ligand>
        <name>GTP</name>
        <dbReference type="ChEBI" id="CHEBI:37565"/>
    </ligand>
</feature>
<dbReference type="EMBL" id="JALLAZ020001339">
    <property type="protein sequence ID" value="KAL3776667.1"/>
    <property type="molecule type" value="Genomic_DNA"/>
</dbReference>
<dbReference type="InterPro" id="IPR044612">
    <property type="entry name" value="ARL2/3"/>
</dbReference>
<evidence type="ECO:0000256" key="2">
    <source>
        <dbReference type="ARBA" id="ARBA00010290"/>
    </source>
</evidence>
<protein>
    <recommendedName>
        <fullName evidence="15">ADP-ribosylation factor-like protein 3</fullName>
    </recommendedName>
</protein>
<keyword evidence="12" id="KW-0460">Magnesium</keyword>
<feature type="binding site" evidence="12">
    <location>
        <position position="47"/>
    </location>
    <ligand>
        <name>Mg(2+)</name>
        <dbReference type="ChEBI" id="CHEBI:18420"/>
    </ligand>
</feature>
<keyword evidence="12" id="KW-0479">Metal-binding</keyword>
<keyword evidence="9 11" id="KW-0342">GTP-binding</keyword>
<evidence type="ECO:0000313" key="14">
    <source>
        <dbReference type="Proteomes" id="UP001530315"/>
    </source>
</evidence>
<name>A0ABD3NLM9_9STRA</name>
<evidence type="ECO:0000256" key="4">
    <source>
        <dbReference type="ARBA" id="ARBA00022707"/>
    </source>
</evidence>
<dbReference type="Gene3D" id="3.40.50.300">
    <property type="entry name" value="P-loop containing nucleotide triphosphate hydrolases"/>
    <property type="match status" value="2"/>
</dbReference>
<evidence type="ECO:0000256" key="8">
    <source>
        <dbReference type="ARBA" id="ARBA00023034"/>
    </source>
</evidence>
<dbReference type="Pfam" id="PF00025">
    <property type="entry name" value="Arf"/>
    <property type="match status" value="2"/>
</dbReference>
<evidence type="ECO:0008006" key="15">
    <source>
        <dbReference type="Google" id="ProtNLM"/>
    </source>
</evidence>
<dbReference type="GO" id="GO:0015031">
    <property type="term" value="P:protein transport"/>
    <property type="evidence" value="ECO:0007669"/>
    <property type="project" value="UniProtKB-KW"/>
</dbReference>
<proteinExistence type="inferred from homology"/>
<dbReference type="SMART" id="SM00177">
    <property type="entry name" value="ARF"/>
    <property type="match status" value="1"/>
</dbReference>
<dbReference type="GO" id="GO:0016192">
    <property type="term" value="P:vesicle-mediated transport"/>
    <property type="evidence" value="ECO:0007669"/>
    <property type="project" value="UniProtKB-KW"/>
</dbReference>
<keyword evidence="5 11" id="KW-0547">Nucleotide-binding</keyword>
<dbReference type="PRINTS" id="PR00449">
    <property type="entry name" value="RASTRNSFRMNG"/>
</dbReference>
<organism evidence="13 14">
    <name type="scientific">Stephanodiscus triporus</name>
    <dbReference type="NCBI Taxonomy" id="2934178"/>
    <lineage>
        <taxon>Eukaryota</taxon>
        <taxon>Sar</taxon>
        <taxon>Stramenopiles</taxon>
        <taxon>Ochrophyta</taxon>
        <taxon>Bacillariophyta</taxon>
        <taxon>Coscinodiscophyceae</taxon>
        <taxon>Thalassiosirophycidae</taxon>
        <taxon>Stephanodiscales</taxon>
        <taxon>Stephanodiscaceae</taxon>
        <taxon>Stephanodiscus</taxon>
    </lineage>
</organism>
<dbReference type="GO" id="GO:0005794">
    <property type="term" value="C:Golgi apparatus"/>
    <property type="evidence" value="ECO:0007669"/>
    <property type="project" value="UniProtKB-SubCell"/>
</dbReference>
<feature type="binding site" evidence="11">
    <location>
        <begin position="151"/>
        <end position="154"/>
    </location>
    <ligand>
        <name>GTP</name>
        <dbReference type="ChEBI" id="CHEBI:37565"/>
    </ligand>
</feature>
<dbReference type="Proteomes" id="UP001530315">
    <property type="component" value="Unassembled WGS sequence"/>
</dbReference>
<keyword evidence="14" id="KW-1185">Reference proteome</keyword>
<keyword evidence="3" id="KW-0813">Transport</keyword>
<comment type="subcellular location">
    <subcellularLocation>
        <location evidence="1">Golgi apparatus</location>
    </subcellularLocation>
</comment>
<accession>A0ABD3NLM9</accession>
<feature type="binding site" evidence="12">
    <location>
        <position position="30"/>
    </location>
    <ligand>
        <name>Mg(2+)</name>
        <dbReference type="ChEBI" id="CHEBI:18420"/>
    </ligand>
</feature>
<gene>
    <name evidence="13" type="ORF">ACHAW5_008698</name>
</gene>
<evidence type="ECO:0000313" key="13">
    <source>
        <dbReference type="EMBL" id="KAL3776667.1"/>
    </source>
</evidence>
<evidence type="ECO:0000256" key="3">
    <source>
        <dbReference type="ARBA" id="ARBA00022448"/>
    </source>
</evidence>